<keyword evidence="4" id="KW-1185">Reference proteome</keyword>
<name>V6LUR4_9EUKA</name>
<reference evidence="3" key="2">
    <citation type="submission" date="2020-12" db="EMBL/GenBank/DDBJ databases">
        <title>New Spironucleus salmonicida genome in near-complete chromosomes.</title>
        <authorList>
            <person name="Xu F."/>
            <person name="Kurt Z."/>
            <person name="Jimenez-Gonzalez A."/>
            <person name="Astvaldsson A."/>
            <person name="Andersson J.O."/>
            <person name="Svard S.G."/>
        </authorList>
    </citation>
    <scope>NUCLEOTIDE SEQUENCE</scope>
    <source>
        <strain evidence="3">ATCC 50377</strain>
    </source>
</reference>
<evidence type="ECO:0000313" key="2">
    <source>
        <dbReference type="EMBL" id="EST44549.1"/>
    </source>
</evidence>
<reference evidence="2 3" key="1">
    <citation type="journal article" date="2014" name="PLoS Genet.">
        <title>The Genome of Spironucleus salmonicida Highlights a Fish Pathogen Adapted to Fluctuating Environments.</title>
        <authorList>
            <person name="Xu F."/>
            <person name="Jerlstrom-Hultqvist J."/>
            <person name="Einarsson E."/>
            <person name="Astvaldsson A."/>
            <person name="Svard S.G."/>
            <person name="Andersson J.O."/>
        </authorList>
    </citation>
    <scope>NUCLEOTIDE SEQUENCE</scope>
    <source>
        <strain evidence="3">ATCC 50377</strain>
    </source>
</reference>
<dbReference type="Proteomes" id="UP000018208">
    <property type="component" value="Unassembled WGS sequence"/>
</dbReference>
<protein>
    <submittedName>
        <fullName evidence="2">Transmembrane domain-containing protein</fullName>
    </submittedName>
</protein>
<feature type="transmembrane region" description="Helical" evidence="1">
    <location>
        <begin position="74"/>
        <end position="96"/>
    </location>
</feature>
<keyword evidence="1 2" id="KW-0812">Transmembrane</keyword>
<dbReference type="EMBL" id="KI546115">
    <property type="protein sequence ID" value="EST44549.1"/>
    <property type="molecule type" value="Genomic_DNA"/>
</dbReference>
<sequence length="127" mass="14693">MNLKVNVNMPQLEDGQLYMEAYFNKIGEFFKDLFKLKFINLASKVFMLICVGLLFTISFSLYEISTYVYFPFNYILKLTASTWIIVLCFLGVIILLEVMAEYLDIKFNSGSIVQTILGKGMYPPHLE</sequence>
<dbReference type="VEuPathDB" id="GiardiaDB:SS50377_24597"/>
<evidence type="ECO:0000256" key="1">
    <source>
        <dbReference type="SAM" id="Phobius"/>
    </source>
</evidence>
<gene>
    <name evidence="2" type="ORF">SS50377_15549</name>
    <name evidence="3" type="ORF">SS50377_24597</name>
</gene>
<proteinExistence type="predicted"/>
<dbReference type="EMBL" id="AUWU02000005">
    <property type="protein sequence ID" value="KAH0572486.1"/>
    <property type="molecule type" value="Genomic_DNA"/>
</dbReference>
<accession>V6LUR4</accession>
<keyword evidence="1" id="KW-1133">Transmembrane helix</keyword>
<evidence type="ECO:0000313" key="3">
    <source>
        <dbReference type="EMBL" id="KAH0572486.1"/>
    </source>
</evidence>
<dbReference type="AlphaFoldDB" id="V6LUR4"/>
<feature type="transmembrane region" description="Helical" evidence="1">
    <location>
        <begin position="41"/>
        <end position="62"/>
    </location>
</feature>
<evidence type="ECO:0000313" key="4">
    <source>
        <dbReference type="Proteomes" id="UP000018208"/>
    </source>
</evidence>
<organism evidence="2">
    <name type="scientific">Spironucleus salmonicida</name>
    <dbReference type="NCBI Taxonomy" id="348837"/>
    <lineage>
        <taxon>Eukaryota</taxon>
        <taxon>Metamonada</taxon>
        <taxon>Diplomonadida</taxon>
        <taxon>Hexamitidae</taxon>
        <taxon>Hexamitinae</taxon>
        <taxon>Spironucleus</taxon>
    </lineage>
</organism>
<keyword evidence="1" id="KW-0472">Membrane</keyword>